<dbReference type="Proteomes" id="UP000231379">
    <property type="component" value="Unassembled WGS sequence"/>
</dbReference>
<reference evidence="8" key="1">
    <citation type="submission" date="2017-09" db="EMBL/GenBank/DDBJ databases">
        <title>Depth-based differentiation of microbial function through sediment-hosted aquifers and enrichment of novel symbionts in the deep terrestrial subsurface.</title>
        <authorList>
            <person name="Probst A.J."/>
            <person name="Ladd B."/>
            <person name="Jarett J.K."/>
            <person name="Geller-Mcgrath D.E."/>
            <person name="Sieber C.M.K."/>
            <person name="Emerson J.B."/>
            <person name="Anantharaman K."/>
            <person name="Thomas B.C."/>
            <person name="Malmstrom R."/>
            <person name="Stieglmeier M."/>
            <person name="Klingl A."/>
            <person name="Woyke T."/>
            <person name="Ryan C.M."/>
            <person name="Banfield J.F."/>
        </authorList>
    </citation>
    <scope>NUCLEOTIDE SEQUENCE [LARGE SCALE GENOMIC DNA]</scope>
</reference>
<accession>A0A2H0U7P5</accession>
<dbReference type="GO" id="GO:0032259">
    <property type="term" value="P:methylation"/>
    <property type="evidence" value="ECO:0007669"/>
    <property type="project" value="UniProtKB-KW"/>
</dbReference>
<dbReference type="Pfam" id="PF00856">
    <property type="entry name" value="SET"/>
    <property type="match status" value="1"/>
</dbReference>
<comment type="caution">
    <text evidence="7">The sequence shown here is derived from an EMBL/GenBank/DDBJ whole genome shotgun (WGS) entry which is preliminary data.</text>
</comment>
<keyword evidence="4" id="KW-0808">Transferase</keyword>
<dbReference type="InterPro" id="IPR050777">
    <property type="entry name" value="SET2_Histone-Lys_MeTrsfase"/>
</dbReference>
<keyword evidence="5" id="KW-0949">S-adenosyl-L-methionine</keyword>
<dbReference type="PROSITE" id="PS50280">
    <property type="entry name" value="SET"/>
    <property type="match status" value="1"/>
</dbReference>
<gene>
    <name evidence="7" type="ORF">COU20_02965</name>
</gene>
<dbReference type="EMBL" id="PFBM01000017">
    <property type="protein sequence ID" value="PIR82360.1"/>
    <property type="molecule type" value="Genomic_DNA"/>
</dbReference>
<evidence type="ECO:0000256" key="5">
    <source>
        <dbReference type="ARBA" id="ARBA00022691"/>
    </source>
</evidence>
<dbReference type="InterPro" id="IPR001214">
    <property type="entry name" value="SET_dom"/>
</dbReference>
<evidence type="ECO:0000313" key="8">
    <source>
        <dbReference type="Proteomes" id="UP000231379"/>
    </source>
</evidence>
<evidence type="ECO:0000259" key="6">
    <source>
        <dbReference type="PROSITE" id="PS50280"/>
    </source>
</evidence>
<proteinExistence type="predicted"/>
<comment type="subcellular location">
    <subcellularLocation>
        <location evidence="1">Chromosome</location>
    </subcellularLocation>
</comment>
<feature type="domain" description="SET" evidence="6">
    <location>
        <begin position="6"/>
        <end position="114"/>
    </location>
</feature>
<dbReference type="GO" id="GO:0005694">
    <property type="term" value="C:chromosome"/>
    <property type="evidence" value="ECO:0007669"/>
    <property type="project" value="UniProtKB-SubCell"/>
</dbReference>
<organism evidence="7 8">
    <name type="scientific">Candidatus Kaiserbacteria bacterium CG10_big_fil_rev_8_21_14_0_10_59_10</name>
    <dbReference type="NCBI Taxonomy" id="1974612"/>
    <lineage>
        <taxon>Bacteria</taxon>
        <taxon>Candidatus Kaiseribacteriota</taxon>
    </lineage>
</organism>
<evidence type="ECO:0000313" key="7">
    <source>
        <dbReference type="EMBL" id="PIR82360.1"/>
    </source>
</evidence>
<dbReference type="AlphaFoldDB" id="A0A2H0U7P5"/>
<sequence>MAAKRNTDQLYRIQKARRGTGRGLFAARPIKKGAFIIEYTGKHIPTSVADTLGTKYLFEIDETWTVDGSPRSNTARYINHSCNPNCEAVIEDGHINIYARRPISRGEELTMDYGEEYFDEFIKPKGCRCEVCATVL</sequence>
<dbReference type="SUPFAM" id="SSF82199">
    <property type="entry name" value="SET domain"/>
    <property type="match status" value="1"/>
</dbReference>
<evidence type="ECO:0000256" key="2">
    <source>
        <dbReference type="ARBA" id="ARBA00022454"/>
    </source>
</evidence>
<protein>
    <recommendedName>
        <fullName evidence="6">SET domain-containing protein</fullName>
    </recommendedName>
</protein>
<dbReference type="Gene3D" id="2.170.270.10">
    <property type="entry name" value="SET domain"/>
    <property type="match status" value="1"/>
</dbReference>
<dbReference type="SMART" id="SM00317">
    <property type="entry name" value="SET"/>
    <property type="match status" value="1"/>
</dbReference>
<evidence type="ECO:0000256" key="1">
    <source>
        <dbReference type="ARBA" id="ARBA00004286"/>
    </source>
</evidence>
<keyword evidence="2" id="KW-0158">Chromosome</keyword>
<evidence type="ECO:0000256" key="3">
    <source>
        <dbReference type="ARBA" id="ARBA00022603"/>
    </source>
</evidence>
<name>A0A2H0U7P5_9BACT</name>
<evidence type="ECO:0000256" key="4">
    <source>
        <dbReference type="ARBA" id="ARBA00022679"/>
    </source>
</evidence>
<dbReference type="GO" id="GO:0008168">
    <property type="term" value="F:methyltransferase activity"/>
    <property type="evidence" value="ECO:0007669"/>
    <property type="project" value="UniProtKB-KW"/>
</dbReference>
<dbReference type="InterPro" id="IPR046341">
    <property type="entry name" value="SET_dom_sf"/>
</dbReference>
<dbReference type="PANTHER" id="PTHR22884">
    <property type="entry name" value="SET DOMAIN PROTEINS"/>
    <property type="match status" value="1"/>
</dbReference>
<keyword evidence="3" id="KW-0489">Methyltransferase</keyword>